<dbReference type="AlphaFoldDB" id="A0A850H1H5"/>
<comment type="caution">
    <text evidence="1">The sequence shown here is derived from an EMBL/GenBank/DDBJ whole genome shotgun (WGS) entry which is preliminary data.</text>
</comment>
<gene>
    <name evidence="1" type="ORF">HUV48_05380</name>
</gene>
<evidence type="ECO:0000313" key="2">
    <source>
        <dbReference type="Proteomes" id="UP000561438"/>
    </source>
</evidence>
<dbReference type="EMBL" id="JABWGV010000002">
    <property type="protein sequence ID" value="NVD44447.1"/>
    <property type="molecule type" value="Genomic_DNA"/>
</dbReference>
<dbReference type="RefSeq" id="WP_176266781.1">
    <property type="nucleotide sequence ID" value="NZ_JABWGV010000002.1"/>
</dbReference>
<evidence type="ECO:0000313" key="1">
    <source>
        <dbReference type="EMBL" id="NVD44447.1"/>
    </source>
</evidence>
<keyword evidence="2" id="KW-1185">Reference proteome</keyword>
<accession>A0A850H1H5</accession>
<organism evidence="1 2">
    <name type="scientific">Qipengyuania atrilutea</name>
    <dbReference type="NCBI Taxonomy" id="2744473"/>
    <lineage>
        <taxon>Bacteria</taxon>
        <taxon>Pseudomonadati</taxon>
        <taxon>Pseudomonadota</taxon>
        <taxon>Alphaproteobacteria</taxon>
        <taxon>Sphingomonadales</taxon>
        <taxon>Erythrobacteraceae</taxon>
        <taxon>Qipengyuania</taxon>
    </lineage>
</organism>
<protein>
    <submittedName>
        <fullName evidence="1">Uncharacterized protein</fullName>
    </submittedName>
</protein>
<name>A0A850H1H5_9SPHN</name>
<reference evidence="1 2" key="1">
    <citation type="submission" date="2020-06" db="EMBL/GenBank/DDBJ databases">
        <title>Altererythrobacter sp. HHU K3-1.</title>
        <authorList>
            <person name="Zhang D."/>
            <person name="Xue H."/>
        </authorList>
    </citation>
    <scope>NUCLEOTIDE SEQUENCE [LARGE SCALE GENOMIC DNA]</scope>
    <source>
        <strain evidence="1 2">HHU K3-1</strain>
    </source>
</reference>
<proteinExistence type="predicted"/>
<dbReference type="Proteomes" id="UP000561438">
    <property type="component" value="Unassembled WGS sequence"/>
</dbReference>
<sequence length="286" mass="30981">MKRLAVVGTGAALLLLAIMAARYADLFPPLDEAESFDRPSAAEFARTRRAFVEVFAGGSEAQLEDLAFARSDSEVLASTRMYTAIGAKCDGRGTYLVRSNKVRTSVLFTAPHRGFDRLTGNLAAQLYDEAGAAGAAWNTAPRRETAECAAFGDLAAEPRHWFTAFALAFAHTHPDARIVQLHGFNRIKRSSGRLQSASVILSDGTEEPGARLLDLSDCLTSAIHPRQVRVFPIDADELGALQNAQGIALREAGFSGFTHIELSLPLRRALLSDDDLRARFGQCFAQ</sequence>